<dbReference type="Proteomes" id="UP001151081">
    <property type="component" value="Unassembled WGS sequence"/>
</dbReference>
<proteinExistence type="predicted"/>
<dbReference type="AlphaFoldDB" id="A0A9X3X2K8"/>
<dbReference type="EMBL" id="JAGTJJ010000004">
    <property type="protein sequence ID" value="MDC3981345.1"/>
    <property type="molecule type" value="Genomic_DNA"/>
</dbReference>
<comment type="caution">
    <text evidence="1">The sequence shown here is derived from an EMBL/GenBank/DDBJ whole genome shotgun (WGS) entry which is preliminary data.</text>
</comment>
<accession>A0A9X3X2K8</accession>
<keyword evidence="2" id="KW-1185">Reference proteome</keyword>
<dbReference type="RefSeq" id="WP_272458497.1">
    <property type="nucleotide sequence ID" value="NZ_JAGTJJ010000004.1"/>
</dbReference>
<reference evidence="1 2" key="1">
    <citation type="submission" date="2021-04" db="EMBL/GenBank/DDBJ databases">
        <title>Genome analysis of Polyangium sp.</title>
        <authorList>
            <person name="Li Y."/>
            <person name="Wang J."/>
        </authorList>
    </citation>
    <scope>NUCLEOTIDE SEQUENCE [LARGE SCALE GENOMIC DNA]</scope>
    <source>
        <strain evidence="1 2">SDU14</strain>
    </source>
</reference>
<sequence>MQQFQNYCSRDFVYFESGYCHVIDPPDVVKEFSPDGQIVYAGLNFLVCPKRGQYAAHPMDDVEIILQE</sequence>
<gene>
    <name evidence="1" type="ORF">KEG57_12600</name>
</gene>
<evidence type="ECO:0000313" key="2">
    <source>
        <dbReference type="Proteomes" id="UP001151081"/>
    </source>
</evidence>
<name>A0A9X3X2K8_9BACT</name>
<organism evidence="1 2">
    <name type="scientific">Polyangium jinanense</name>
    <dbReference type="NCBI Taxonomy" id="2829994"/>
    <lineage>
        <taxon>Bacteria</taxon>
        <taxon>Pseudomonadati</taxon>
        <taxon>Myxococcota</taxon>
        <taxon>Polyangia</taxon>
        <taxon>Polyangiales</taxon>
        <taxon>Polyangiaceae</taxon>
        <taxon>Polyangium</taxon>
    </lineage>
</organism>
<evidence type="ECO:0000313" key="1">
    <source>
        <dbReference type="EMBL" id="MDC3981345.1"/>
    </source>
</evidence>
<protein>
    <submittedName>
        <fullName evidence="1">Uncharacterized protein</fullName>
    </submittedName>
</protein>